<protein>
    <submittedName>
        <fullName evidence="1">Predicted protein</fullName>
    </submittedName>
</protein>
<dbReference type="EMBL" id="AK373913">
    <property type="protein sequence ID" value="BAK05110.1"/>
    <property type="molecule type" value="mRNA"/>
</dbReference>
<evidence type="ECO:0000313" key="1">
    <source>
        <dbReference type="EMBL" id="BAK05110.1"/>
    </source>
</evidence>
<reference evidence="1" key="1">
    <citation type="journal article" date="2011" name="Plant Physiol.">
        <title>Comprehensive sequence analysis of 24,783 barley full-length cDNAs derived from 12 clone libraries.</title>
        <authorList>
            <person name="Matsumoto T."/>
            <person name="Tanaka T."/>
            <person name="Sakai H."/>
            <person name="Amano N."/>
            <person name="Kanamori H."/>
            <person name="Kurita K."/>
            <person name="Kikuta A."/>
            <person name="Kamiya K."/>
            <person name="Yamamoto M."/>
            <person name="Ikawa H."/>
            <person name="Fujii N."/>
            <person name="Hori K."/>
            <person name="Itoh T."/>
            <person name="Sato K."/>
        </authorList>
    </citation>
    <scope>NUCLEOTIDE SEQUENCE</scope>
</reference>
<accession>F2ECN8</accession>
<organism evidence="1">
    <name type="scientific">Hordeum vulgare subsp. vulgare</name>
    <name type="common">Domesticated barley</name>
    <dbReference type="NCBI Taxonomy" id="112509"/>
    <lineage>
        <taxon>Eukaryota</taxon>
        <taxon>Viridiplantae</taxon>
        <taxon>Streptophyta</taxon>
        <taxon>Embryophyta</taxon>
        <taxon>Tracheophyta</taxon>
        <taxon>Spermatophyta</taxon>
        <taxon>Magnoliopsida</taxon>
        <taxon>Liliopsida</taxon>
        <taxon>Poales</taxon>
        <taxon>Poaceae</taxon>
        <taxon>BOP clade</taxon>
        <taxon>Pooideae</taxon>
        <taxon>Triticodae</taxon>
        <taxon>Triticeae</taxon>
        <taxon>Hordeinae</taxon>
        <taxon>Hordeum</taxon>
    </lineage>
</organism>
<dbReference type="AlphaFoldDB" id="F2ECN8"/>
<name>F2ECN8_HORVV</name>
<sequence>MYTVVTSPQHPLVFFARTRGLLVKKTDPARLITPLYKEKYRVTAPQPLYTPQY</sequence>
<proteinExistence type="evidence at transcript level"/>